<feature type="compositionally biased region" description="Acidic residues" evidence="1">
    <location>
        <begin position="60"/>
        <end position="75"/>
    </location>
</feature>
<accession>A0A2G5EBD2</accession>
<reference evidence="2 3" key="1">
    <citation type="submission" date="2017-09" db="EMBL/GenBank/DDBJ databases">
        <title>WGS assembly of Aquilegia coerulea Goldsmith.</title>
        <authorList>
            <person name="Hodges S."/>
            <person name="Kramer E."/>
            <person name="Nordborg M."/>
            <person name="Tomkins J."/>
            <person name="Borevitz J."/>
            <person name="Derieg N."/>
            <person name="Yan J."/>
            <person name="Mihaltcheva S."/>
            <person name="Hayes R.D."/>
            <person name="Rokhsar D."/>
        </authorList>
    </citation>
    <scope>NUCLEOTIDE SEQUENCE [LARGE SCALE GENOMIC DNA]</scope>
    <source>
        <strain evidence="3">cv. Goldsmith</strain>
    </source>
</reference>
<dbReference type="InParanoid" id="A0A2G5EBD2"/>
<evidence type="ECO:0000256" key="1">
    <source>
        <dbReference type="SAM" id="MobiDB-lite"/>
    </source>
</evidence>
<feature type="region of interest" description="Disordered" evidence="1">
    <location>
        <begin position="58"/>
        <end position="83"/>
    </location>
</feature>
<evidence type="ECO:0000313" key="2">
    <source>
        <dbReference type="EMBL" id="PIA53075.1"/>
    </source>
</evidence>
<name>A0A2G5EBD2_AQUCA</name>
<keyword evidence="3" id="KW-1185">Reference proteome</keyword>
<dbReference type="PANTHER" id="PTHR37194:SF2">
    <property type="entry name" value="T2E6.7-RELATED"/>
    <property type="match status" value="1"/>
</dbReference>
<dbReference type="FunCoup" id="A0A2G5EBD2">
    <property type="interactions" value="508"/>
</dbReference>
<dbReference type="AlphaFoldDB" id="A0A2G5EBD2"/>
<protein>
    <submittedName>
        <fullName evidence="2">Uncharacterized protein</fullName>
    </submittedName>
</protein>
<sequence>MNMGDPSKLHVKVRFCLASELYCCVDTSKGALSERLVSIKEESMCILKDFITKHNVPTDIPEELSEASEDDDEVSENPPKKRK</sequence>
<proteinExistence type="predicted"/>
<gene>
    <name evidence="2" type="ORF">AQUCO_00900001v1</name>
</gene>
<evidence type="ECO:0000313" key="3">
    <source>
        <dbReference type="Proteomes" id="UP000230069"/>
    </source>
</evidence>
<organism evidence="2 3">
    <name type="scientific">Aquilegia coerulea</name>
    <name type="common">Rocky mountain columbine</name>
    <dbReference type="NCBI Taxonomy" id="218851"/>
    <lineage>
        <taxon>Eukaryota</taxon>
        <taxon>Viridiplantae</taxon>
        <taxon>Streptophyta</taxon>
        <taxon>Embryophyta</taxon>
        <taxon>Tracheophyta</taxon>
        <taxon>Spermatophyta</taxon>
        <taxon>Magnoliopsida</taxon>
        <taxon>Ranunculales</taxon>
        <taxon>Ranunculaceae</taxon>
        <taxon>Thalictroideae</taxon>
        <taxon>Aquilegia</taxon>
    </lineage>
</organism>
<dbReference type="EMBL" id="KZ305026">
    <property type="protein sequence ID" value="PIA53075.1"/>
    <property type="molecule type" value="Genomic_DNA"/>
</dbReference>
<dbReference type="PANTHER" id="PTHR37194">
    <property type="entry name" value="T2E6.7-RELATED"/>
    <property type="match status" value="1"/>
</dbReference>
<dbReference type="Proteomes" id="UP000230069">
    <property type="component" value="Unassembled WGS sequence"/>
</dbReference>